<sequence length="163" mass="17544">MKLWRIASKTRSRLANDLSGTGAALFPGRWNTYQQPVLYCSPSIALAVLETAAHINDAGLPLNRFLVSIDVPAAVWAQHEVADIAKLPKGWSSIPAGQTSAKFGSDWLTSQRSPILLVPSVIVPEECVALINPLHPAASKISAQVVRPFEYSALFRSGQGKQG</sequence>
<reference evidence="2 3" key="1">
    <citation type="submission" date="2022-07" db="EMBL/GenBank/DDBJ databases">
        <authorList>
            <person name="Xamxidin M."/>
            <person name="Wu M."/>
        </authorList>
    </citation>
    <scope>NUCLEOTIDE SEQUENCE [LARGE SCALE GENOMIC DNA]</scope>
    <source>
        <strain evidence="2 3">NBRC 111650</strain>
    </source>
</reference>
<dbReference type="Pfam" id="PF08808">
    <property type="entry name" value="RES"/>
    <property type="match status" value="1"/>
</dbReference>
<comment type="caution">
    <text evidence="2">The sequence shown here is derived from an EMBL/GenBank/DDBJ whole genome shotgun (WGS) entry which is preliminary data.</text>
</comment>
<feature type="domain" description="RES" evidence="1">
    <location>
        <begin position="17"/>
        <end position="145"/>
    </location>
</feature>
<dbReference type="SMART" id="SM00953">
    <property type="entry name" value="RES"/>
    <property type="match status" value="1"/>
</dbReference>
<proteinExistence type="predicted"/>
<name>A0ABT1WIU4_9BURK</name>
<evidence type="ECO:0000313" key="2">
    <source>
        <dbReference type="EMBL" id="MCQ8896961.1"/>
    </source>
</evidence>
<dbReference type="EMBL" id="JANIGO010000003">
    <property type="protein sequence ID" value="MCQ8896961.1"/>
    <property type="molecule type" value="Genomic_DNA"/>
</dbReference>
<keyword evidence="3" id="KW-1185">Reference proteome</keyword>
<evidence type="ECO:0000313" key="3">
    <source>
        <dbReference type="Proteomes" id="UP001204142"/>
    </source>
</evidence>
<dbReference type="InterPro" id="IPR014914">
    <property type="entry name" value="RES_dom"/>
</dbReference>
<organism evidence="2 3">
    <name type="scientific">Limnobacter humi</name>
    <dbReference type="NCBI Taxonomy" id="1778671"/>
    <lineage>
        <taxon>Bacteria</taxon>
        <taxon>Pseudomonadati</taxon>
        <taxon>Pseudomonadota</taxon>
        <taxon>Betaproteobacteria</taxon>
        <taxon>Burkholderiales</taxon>
        <taxon>Burkholderiaceae</taxon>
        <taxon>Limnobacter</taxon>
    </lineage>
</organism>
<accession>A0ABT1WIU4</accession>
<protein>
    <submittedName>
        <fullName evidence="2">RES family NAD+ phosphorylase</fullName>
    </submittedName>
</protein>
<dbReference type="Proteomes" id="UP001204142">
    <property type="component" value="Unassembled WGS sequence"/>
</dbReference>
<gene>
    <name evidence="2" type="ORF">NQT62_11010</name>
</gene>
<dbReference type="RefSeq" id="WP_256764750.1">
    <property type="nucleotide sequence ID" value="NZ_JANIGO010000003.1"/>
</dbReference>
<evidence type="ECO:0000259" key="1">
    <source>
        <dbReference type="SMART" id="SM00953"/>
    </source>
</evidence>